<accession>A0AAN9T438</accession>
<evidence type="ECO:0000313" key="2">
    <source>
        <dbReference type="Proteomes" id="UP001386955"/>
    </source>
</evidence>
<name>A0AAN9T438_PSOTE</name>
<dbReference type="Proteomes" id="UP001386955">
    <property type="component" value="Unassembled WGS sequence"/>
</dbReference>
<organism evidence="1 2">
    <name type="scientific">Psophocarpus tetragonolobus</name>
    <name type="common">Winged bean</name>
    <name type="synonym">Dolichos tetragonolobus</name>
    <dbReference type="NCBI Taxonomy" id="3891"/>
    <lineage>
        <taxon>Eukaryota</taxon>
        <taxon>Viridiplantae</taxon>
        <taxon>Streptophyta</taxon>
        <taxon>Embryophyta</taxon>
        <taxon>Tracheophyta</taxon>
        <taxon>Spermatophyta</taxon>
        <taxon>Magnoliopsida</taxon>
        <taxon>eudicotyledons</taxon>
        <taxon>Gunneridae</taxon>
        <taxon>Pentapetalae</taxon>
        <taxon>rosids</taxon>
        <taxon>fabids</taxon>
        <taxon>Fabales</taxon>
        <taxon>Fabaceae</taxon>
        <taxon>Papilionoideae</taxon>
        <taxon>50 kb inversion clade</taxon>
        <taxon>NPAAA clade</taxon>
        <taxon>indigoferoid/millettioid clade</taxon>
        <taxon>Phaseoleae</taxon>
        <taxon>Psophocarpus</taxon>
    </lineage>
</organism>
<comment type="caution">
    <text evidence="1">The sequence shown here is derived from an EMBL/GenBank/DDBJ whole genome shotgun (WGS) entry which is preliminary data.</text>
</comment>
<keyword evidence="2" id="KW-1185">Reference proteome</keyword>
<proteinExistence type="predicted"/>
<sequence length="77" mass="8742">MVAVAASLEKNLLLSVFLREIRKPTTTRDYYEEESSSRVAKTITGALKYSRKGGVSCLEVARMSYLVRLFLQWSLLP</sequence>
<reference evidence="1 2" key="1">
    <citation type="submission" date="2024-01" db="EMBL/GenBank/DDBJ databases">
        <title>The genomes of 5 underutilized Papilionoideae crops provide insights into root nodulation and disease resistanc.</title>
        <authorList>
            <person name="Jiang F."/>
        </authorList>
    </citation>
    <scope>NUCLEOTIDE SEQUENCE [LARGE SCALE GENOMIC DNA]</scope>
    <source>
        <strain evidence="1">DUOXIRENSHENG_FW03</strain>
        <tissue evidence="1">Leaves</tissue>
    </source>
</reference>
<dbReference type="AlphaFoldDB" id="A0AAN9T438"/>
<protein>
    <submittedName>
        <fullName evidence="1">Uncharacterized protein</fullName>
    </submittedName>
</protein>
<dbReference type="EMBL" id="JAYMYS010000002">
    <property type="protein sequence ID" value="KAK7406293.1"/>
    <property type="molecule type" value="Genomic_DNA"/>
</dbReference>
<evidence type="ECO:0000313" key="1">
    <source>
        <dbReference type="EMBL" id="KAK7406293.1"/>
    </source>
</evidence>
<gene>
    <name evidence="1" type="ORF">VNO78_07916</name>
</gene>